<dbReference type="Proteomes" id="UP000038045">
    <property type="component" value="Unplaced"/>
</dbReference>
<dbReference type="Pfam" id="PF00176">
    <property type="entry name" value="SNF2-rel_dom"/>
    <property type="match status" value="1"/>
</dbReference>
<evidence type="ECO:0000313" key="7">
    <source>
        <dbReference type="Proteomes" id="UP000038045"/>
    </source>
</evidence>
<dbReference type="InterPro" id="IPR038718">
    <property type="entry name" value="SNF2-like_sf"/>
</dbReference>
<accession>A0A0N4ZFP5</accession>
<dbReference type="SUPFAM" id="SSF52540">
    <property type="entry name" value="P-loop containing nucleoside triphosphate hydrolases"/>
    <property type="match status" value="2"/>
</dbReference>
<dbReference type="PANTHER" id="PTHR45626">
    <property type="entry name" value="TRANSCRIPTION TERMINATION FACTOR 2-RELATED"/>
    <property type="match status" value="1"/>
</dbReference>
<dbReference type="InterPro" id="IPR050628">
    <property type="entry name" value="SNF2_RAD54_helicase_TF"/>
</dbReference>
<feature type="domain" description="Helicase C-terminal" evidence="6">
    <location>
        <begin position="728"/>
        <end position="891"/>
    </location>
</feature>
<dbReference type="CDD" id="cd18793">
    <property type="entry name" value="SF2_C_SNF"/>
    <property type="match status" value="1"/>
</dbReference>
<keyword evidence="7" id="KW-1185">Reference proteome</keyword>
<feature type="domain" description="Helicase ATP-binding" evidence="5">
    <location>
        <begin position="315"/>
        <end position="527"/>
    </location>
</feature>
<reference evidence="8" key="1">
    <citation type="submission" date="2017-02" db="UniProtKB">
        <authorList>
            <consortium name="WormBaseParasite"/>
        </authorList>
    </citation>
    <scope>IDENTIFICATION</scope>
</reference>
<name>A0A0N4ZFP5_PARTI</name>
<evidence type="ECO:0000256" key="1">
    <source>
        <dbReference type="ARBA" id="ARBA00022741"/>
    </source>
</evidence>
<dbReference type="AlphaFoldDB" id="A0A0N4ZFP5"/>
<dbReference type="GO" id="GO:0005524">
    <property type="term" value="F:ATP binding"/>
    <property type="evidence" value="ECO:0007669"/>
    <property type="project" value="UniProtKB-KW"/>
</dbReference>
<dbReference type="CDD" id="cd18008">
    <property type="entry name" value="DEXDc_SHPRH-like"/>
    <property type="match status" value="1"/>
</dbReference>
<feature type="region of interest" description="Disordered" evidence="4">
    <location>
        <begin position="131"/>
        <end position="163"/>
    </location>
</feature>
<evidence type="ECO:0000259" key="6">
    <source>
        <dbReference type="PROSITE" id="PS51194"/>
    </source>
</evidence>
<dbReference type="GO" id="GO:0005634">
    <property type="term" value="C:nucleus"/>
    <property type="evidence" value="ECO:0007669"/>
    <property type="project" value="TreeGrafter"/>
</dbReference>
<protein>
    <submittedName>
        <fullName evidence="8">Helicase C-terminal domain-containing protein</fullName>
    </submittedName>
</protein>
<dbReference type="InterPro" id="IPR014001">
    <property type="entry name" value="Helicase_ATP-bd"/>
</dbReference>
<dbReference type="GO" id="GO:0006281">
    <property type="term" value="P:DNA repair"/>
    <property type="evidence" value="ECO:0007669"/>
    <property type="project" value="TreeGrafter"/>
</dbReference>
<evidence type="ECO:0000256" key="2">
    <source>
        <dbReference type="ARBA" id="ARBA00022801"/>
    </source>
</evidence>
<dbReference type="InterPro" id="IPR027417">
    <property type="entry name" value="P-loop_NTPase"/>
</dbReference>
<dbReference type="PROSITE" id="PS51192">
    <property type="entry name" value="HELICASE_ATP_BIND_1"/>
    <property type="match status" value="1"/>
</dbReference>
<dbReference type="Gene3D" id="3.40.50.10810">
    <property type="entry name" value="Tandem AAA-ATPase domain"/>
    <property type="match status" value="1"/>
</dbReference>
<dbReference type="WBParaSite" id="PTRK_0000657500.1">
    <property type="protein sequence ID" value="PTRK_0000657500.1"/>
    <property type="gene ID" value="PTRK_0000657500"/>
</dbReference>
<dbReference type="GO" id="GO:0016787">
    <property type="term" value="F:hydrolase activity"/>
    <property type="evidence" value="ECO:0007669"/>
    <property type="project" value="UniProtKB-KW"/>
</dbReference>
<keyword evidence="2" id="KW-0378">Hydrolase</keyword>
<dbReference type="InterPro" id="IPR049730">
    <property type="entry name" value="SNF2/RAD54-like_C"/>
</dbReference>
<feature type="compositionally biased region" description="Basic and acidic residues" evidence="4">
    <location>
        <begin position="138"/>
        <end position="147"/>
    </location>
</feature>
<organism evidence="7 8">
    <name type="scientific">Parastrongyloides trichosuri</name>
    <name type="common">Possum-specific nematode worm</name>
    <dbReference type="NCBI Taxonomy" id="131310"/>
    <lineage>
        <taxon>Eukaryota</taxon>
        <taxon>Metazoa</taxon>
        <taxon>Ecdysozoa</taxon>
        <taxon>Nematoda</taxon>
        <taxon>Chromadorea</taxon>
        <taxon>Rhabditida</taxon>
        <taxon>Tylenchina</taxon>
        <taxon>Panagrolaimomorpha</taxon>
        <taxon>Strongyloidoidea</taxon>
        <taxon>Strongyloididae</taxon>
        <taxon>Parastrongyloides</taxon>
    </lineage>
</organism>
<dbReference type="SMART" id="SM00490">
    <property type="entry name" value="HELICc"/>
    <property type="match status" value="1"/>
</dbReference>
<evidence type="ECO:0000256" key="3">
    <source>
        <dbReference type="ARBA" id="ARBA00022840"/>
    </source>
</evidence>
<proteinExistence type="predicted"/>
<dbReference type="PROSITE" id="PS51194">
    <property type="entry name" value="HELICASE_CTER"/>
    <property type="match status" value="1"/>
</dbReference>
<evidence type="ECO:0000313" key="8">
    <source>
        <dbReference type="WBParaSite" id="PTRK_0000657500.1"/>
    </source>
</evidence>
<dbReference type="InterPro" id="IPR000330">
    <property type="entry name" value="SNF2_N"/>
</dbReference>
<keyword evidence="1" id="KW-0547">Nucleotide-binding</keyword>
<feature type="region of interest" description="Disordered" evidence="4">
    <location>
        <begin position="106"/>
        <end position="125"/>
    </location>
</feature>
<dbReference type="GO" id="GO:0008094">
    <property type="term" value="F:ATP-dependent activity, acting on DNA"/>
    <property type="evidence" value="ECO:0007669"/>
    <property type="project" value="TreeGrafter"/>
</dbReference>
<keyword evidence="3" id="KW-0067">ATP-binding</keyword>
<dbReference type="Gene3D" id="3.40.50.300">
    <property type="entry name" value="P-loop containing nucleotide triphosphate hydrolases"/>
    <property type="match status" value="1"/>
</dbReference>
<feature type="region of interest" description="Disordered" evidence="4">
    <location>
        <begin position="61"/>
        <end position="91"/>
    </location>
</feature>
<dbReference type="Pfam" id="PF00271">
    <property type="entry name" value="Helicase_C"/>
    <property type="match status" value="1"/>
</dbReference>
<sequence length="896" mass="102825">MNRYEGKALNKATPKILRLSVRKNRKVDRPSVLPTPVLMDTSSESDYSFEVVRFHNAHNERSVNKRSIESSDEESTVSSSEDGVDKSHITLADGTPVSTAIQALKEKQNINGNNGKVKSKGTDDMKKRLKASNKGRKQFRDGLKKQIPDPLDSDSDSDNSSDLLKIRRNSDKFVKMLNGTQENVVSSNDDIDYDEQSDDVKEFREVKNLVNEDQPSKYNKSEEEFVDEMETMGHEIKMTESTVDVLISTKRVKRLIGGSMTEGRFDNLQQGLFNLFKTVARFNMSYDSKDVIETPSNFNGNLYNYQMEGLNFLVSRENTYPCGGILADDMGLGKTPQIIALIIHQKENLEASHLLNNIVERKAIQNGLKTVKSTLIICPAGLMNQWEREIKNFAQNDYLTVYLFHGPKRKSDPKVLGKYDVIISSYATIASELSYMDEDDSEEDGYKNPPTMRGRKKKTKNIMKSDFGSICFRRIVLDEAHEIKNRNSKASRAISRISGLCRWCLTGTPIHNEMMDAFSLYRFLRCYPIDQEAVWKQYMNTGTVDGPLRMKCLVKATLLRRTKNQKREDTGEVLINLPERSIKMIELDMEHEERSIYDQMFTAAQQYVKCFLDDKQGYGRIHKRFSESLDAKYLFVSERSDASKNNFERMTYILILLLRLRQACNHFNLTKNGLDLDCLDAVDEKDVVARTEIQSLNQSIENSIMDDFGGQDYLKIFEEKYHSCKIKALFKCLDKIFEESDDKVIIISQWTSMLRLLHSHLNERGIDFVEITGEIQQKNRQAAQQDINDRNGGKRVMLLSLKAGGVGLNLVGANHIFMLDLHWNPFNEDQACDRIYRIGQTKNVFIHKFVCKDTIEKRVMELQEKKRALSDEFFGTSNVKKANNLNDEDLAYLFNC</sequence>
<dbReference type="STRING" id="131310.A0A0N4ZFP5"/>
<dbReference type="PANTHER" id="PTHR45626:SF50">
    <property type="entry name" value="TRANSCRIPTION TERMINATION FACTOR 2"/>
    <property type="match status" value="1"/>
</dbReference>
<evidence type="ECO:0000256" key="4">
    <source>
        <dbReference type="SAM" id="MobiDB-lite"/>
    </source>
</evidence>
<evidence type="ECO:0000259" key="5">
    <source>
        <dbReference type="PROSITE" id="PS51192"/>
    </source>
</evidence>
<dbReference type="SMART" id="SM00487">
    <property type="entry name" value="DEXDc"/>
    <property type="match status" value="1"/>
</dbReference>
<dbReference type="InterPro" id="IPR001650">
    <property type="entry name" value="Helicase_C-like"/>
</dbReference>